<gene>
    <name evidence="2" type="ORF">MM415B02183_0004</name>
</gene>
<organism evidence="2">
    <name type="scientific">viral metagenome</name>
    <dbReference type="NCBI Taxonomy" id="1070528"/>
    <lineage>
        <taxon>unclassified sequences</taxon>
        <taxon>metagenomes</taxon>
        <taxon>organismal metagenomes</taxon>
    </lineage>
</organism>
<name>A0A6M3KU73_9ZZZZ</name>
<feature type="region of interest" description="Disordered" evidence="1">
    <location>
        <begin position="391"/>
        <end position="413"/>
    </location>
</feature>
<reference evidence="2" key="1">
    <citation type="submission" date="2020-03" db="EMBL/GenBank/DDBJ databases">
        <title>The deep terrestrial virosphere.</title>
        <authorList>
            <person name="Holmfeldt K."/>
            <person name="Nilsson E."/>
            <person name="Simone D."/>
            <person name="Lopez-Fernandez M."/>
            <person name="Wu X."/>
            <person name="de Brujin I."/>
            <person name="Lundin D."/>
            <person name="Andersson A."/>
            <person name="Bertilsson S."/>
            <person name="Dopson M."/>
        </authorList>
    </citation>
    <scope>NUCLEOTIDE SEQUENCE</scope>
    <source>
        <strain evidence="2">MM415B02183</strain>
    </source>
</reference>
<evidence type="ECO:0000256" key="1">
    <source>
        <dbReference type="SAM" id="MobiDB-lite"/>
    </source>
</evidence>
<evidence type="ECO:0000313" key="2">
    <source>
        <dbReference type="EMBL" id="QJA85703.1"/>
    </source>
</evidence>
<dbReference type="EMBL" id="MT142590">
    <property type="protein sequence ID" value="QJA85703.1"/>
    <property type="molecule type" value="Genomic_DNA"/>
</dbReference>
<proteinExistence type="predicted"/>
<accession>A0A6M3KU73</accession>
<sequence>MPIEQYLLDYAAQPEELPAVDNSVLQYANLASADEEARKRYLRDKYVWGLASDFSGTRKQYRDDAIGEISDPLERQFLVGEVTKVRKAMEWIERKKYEESGFAGRFIRNLGKVGDEYVEAGAGIVEAVKDIAKYAIGYKPNREDAEFRQAVDYANLSQDFELSGFRGLTQKAAEGMAGFAPDMAAGMAAGVGAGPAGMFAYWTARQAPEQTRRYIAMGIDPSTASLAGYGTSALSAAIELFNYDPTGLMKKGGRSVAGEIVNTASRIAKEEVEEPWQATTESALQYFIGKLYPGAKGPEFSEVADAPGMAVKETFPAMIGIGIAGGGGKNMRIMENASIEKEILRTVNEGKPVSRSQWKRWGLLDVEKTSQDQRNDEVAAIAETIKTRDQAEAVLSRTPPTERQWSDWGFPKELGQTPEDRMRELDAMLIAGAALEAAEITPDSPGEALETIRSQESAGATPAQIASEATLQPEGEVNTDRLIKIEDDGDFLEDESGNIGVRVEALIVGVKRGFKKAKHLYKKFVTTKGELTPEAFDLRVQRDLRFARHEKQISFLLAEANRAITEVHGDEVLTSDQRQLYRKYLHGEIGQEEISEPMRAPLNRMRDQIDALSRTAIEAGVAQGELAIVVDENQGFYATRGYRVFDDAKYELNVPGEVRNKFAALLRERYPEKSEAQVQGLIAKLLYEGKAADRVFPAVSSSQLKSKDLSILRKRTLDEMPELRALYGEYDDFRLEYAKTVTKLGNLVAQHRFLTDLRQTGLQQGFFAEEPTINQFGELKKQVAAEQSEVLYPLNGLHTTPEIYDALTERSGEMPDWLRVYMLSNAIVKVGKTILSPMTHIRNAVANVGFAVQNGHWRVGKAGIAFKTVHSSLMKKANLEFEGYILRLVELGVLGEEVNANELRDYIRDFDKYNDFDDFAYDIENRRSKKTKRLTRKVLKALTTLYQLEDSFWKVYAFENEKARYRKAIPAISEMSDEQLEEKAAKIVRNTYPTYSLVPAGVKGLRRFPLVGTFVSFPAEVIRTTYHSLKLSMEEMSDPRLRKIGATRFAGNMIMLSGTTGLSYSTMLLAGVSPKDEDDMRHFVAPWQRNNQFLHFGRTEKGNFRIIDLTYSDPHSILRKPFKAFMRGENLDDKIWDGLTEAAEPFLGMEILAQALIKAGVNENNSVRNPSDTIDKQAIDTTKYIWDNAFKPGAISSMERIAKGIGGEKSRSGLAYSPSVETVALISGQRLQDIDIAQSLTYKLKEFSARKGDADGIFSYVAKNRGSVSGDDIINAYRNSENARMDLYGEFSNVLSAARRLQVSEEDMSSILTGSNVSKSDIYALYNGVYIPRQFSKEFYKSMYNANPDEYDVRVDALRSAVEAMRSKG</sequence>
<protein>
    <submittedName>
        <fullName evidence="2">Putative structural protein</fullName>
    </submittedName>
</protein>